<dbReference type="AlphaFoldDB" id="A0AAD8AHM4"/>
<accession>A0AAD8AHM4</accession>
<feature type="non-terminal residue" evidence="1">
    <location>
        <position position="99"/>
    </location>
</feature>
<reference evidence="1" key="2">
    <citation type="submission" date="2023-05" db="EMBL/GenBank/DDBJ databases">
        <authorList>
            <person name="Fouks B."/>
        </authorList>
    </citation>
    <scope>NUCLEOTIDE SEQUENCE</scope>
    <source>
        <strain evidence="1">Stay&amp;Tobe</strain>
        <tissue evidence="1">Testes</tissue>
    </source>
</reference>
<feature type="non-terminal residue" evidence="1">
    <location>
        <position position="1"/>
    </location>
</feature>
<dbReference type="EMBL" id="JASPKZ010001101">
    <property type="protein sequence ID" value="KAJ9598771.1"/>
    <property type="molecule type" value="Genomic_DNA"/>
</dbReference>
<dbReference type="Proteomes" id="UP001233999">
    <property type="component" value="Unassembled WGS sequence"/>
</dbReference>
<evidence type="ECO:0000313" key="2">
    <source>
        <dbReference type="Proteomes" id="UP001233999"/>
    </source>
</evidence>
<comment type="caution">
    <text evidence="1">The sequence shown here is derived from an EMBL/GenBank/DDBJ whole genome shotgun (WGS) entry which is preliminary data.</text>
</comment>
<organism evidence="1 2">
    <name type="scientific">Diploptera punctata</name>
    <name type="common">Pacific beetle cockroach</name>
    <dbReference type="NCBI Taxonomy" id="6984"/>
    <lineage>
        <taxon>Eukaryota</taxon>
        <taxon>Metazoa</taxon>
        <taxon>Ecdysozoa</taxon>
        <taxon>Arthropoda</taxon>
        <taxon>Hexapoda</taxon>
        <taxon>Insecta</taxon>
        <taxon>Pterygota</taxon>
        <taxon>Neoptera</taxon>
        <taxon>Polyneoptera</taxon>
        <taxon>Dictyoptera</taxon>
        <taxon>Blattodea</taxon>
        <taxon>Blaberoidea</taxon>
        <taxon>Blaberidae</taxon>
        <taxon>Diplopterinae</taxon>
        <taxon>Diploptera</taxon>
    </lineage>
</organism>
<sequence length="99" mass="11359">ISSTTFAKGRWLTFLTTSISQFYSDIYIPYDCEFLIAQLSNQKIVTLSEVYRVHSTSELNVLPVANWNPISQLNWTANEFNERRQDLRGLVIKAAVISD</sequence>
<reference evidence="1" key="1">
    <citation type="journal article" date="2023" name="IScience">
        <title>Live-bearing cockroach genome reveals convergent evolutionary mechanisms linked to viviparity in insects and beyond.</title>
        <authorList>
            <person name="Fouks B."/>
            <person name="Harrison M.C."/>
            <person name="Mikhailova A.A."/>
            <person name="Marchal E."/>
            <person name="English S."/>
            <person name="Carruthers M."/>
            <person name="Jennings E.C."/>
            <person name="Chiamaka E.L."/>
            <person name="Frigard R.A."/>
            <person name="Pippel M."/>
            <person name="Attardo G.M."/>
            <person name="Benoit J.B."/>
            <person name="Bornberg-Bauer E."/>
            <person name="Tobe S.S."/>
        </authorList>
    </citation>
    <scope>NUCLEOTIDE SEQUENCE</scope>
    <source>
        <strain evidence="1">Stay&amp;Tobe</strain>
    </source>
</reference>
<protein>
    <submittedName>
        <fullName evidence="1">Uncharacterized protein</fullName>
    </submittedName>
</protein>
<name>A0AAD8AHM4_DIPPU</name>
<gene>
    <name evidence="1" type="ORF">L9F63_026692</name>
</gene>
<evidence type="ECO:0000313" key="1">
    <source>
        <dbReference type="EMBL" id="KAJ9598771.1"/>
    </source>
</evidence>
<keyword evidence="2" id="KW-1185">Reference proteome</keyword>
<proteinExistence type="predicted"/>